<keyword evidence="2" id="KW-0813">Transport</keyword>
<reference evidence="6" key="1">
    <citation type="submission" date="2020-08" db="EMBL/GenBank/DDBJ databases">
        <title>Whole genome shotgun sequence of Polymorphospora rubra NBRC 101157.</title>
        <authorList>
            <person name="Komaki H."/>
            <person name="Tamura T."/>
        </authorList>
    </citation>
    <scope>NUCLEOTIDE SEQUENCE</scope>
    <source>
        <strain evidence="6">NBRC 101157</strain>
    </source>
</reference>
<dbReference type="PANTHER" id="PTHR43335">
    <property type="entry name" value="ABC TRANSPORTER, ATP-BINDING PROTEIN"/>
    <property type="match status" value="1"/>
</dbReference>
<dbReference type="InterPro" id="IPR003439">
    <property type="entry name" value="ABC_transporter-like_ATP-bd"/>
</dbReference>
<dbReference type="InterPro" id="IPR003593">
    <property type="entry name" value="AAA+_ATPase"/>
</dbReference>
<proteinExistence type="inferred from homology"/>
<dbReference type="SUPFAM" id="SSF52540">
    <property type="entry name" value="P-loop containing nucleoside triphosphate hydrolases"/>
    <property type="match status" value="1"/>
</dbReference>
<dbReference type="Pfam" id="PF00005">
    <property type="entry name" value="ABC_tran"/>
    <property type="match status" value="1"/>
</dbReference>
<dbReference type="Gene3D" id="3.40.50.300">
    <property type="entry name" value="P-loop containing nucleotide triphosphate hydrolases"/>
    <property type="match status" value="1"/>
</dbReference>
<dbReference type="CDD" id="cd03268">
    <property type="entry name" value="ABC_BcrA_bacitracin_resist"/>
    <property type="match status" value="1"/>
</dbReference>
<dbReference type="PANTHER" id="PTHR43335:SF4">
    <property type="entry name" value="ABC TRANSPORTER, ATP-BINDING PROTEIN"/>
    <property type="match status" value="1"/>
</dbReference>
<dbReference type="EMBL" id="AP023359">
    <property type="protein sequence ID" value="BCJ69556.1"/>
    <property type="molecule type" value="Genomic_DNA"/>
</dbReference>
<dbReference type="AlphaFoldDB" id="A0A810N824"/>
<dbReference type="Proteomes" id="UP000680866">
    <property type="component" value="Chromosome"/>
</dbReference>
<keyword evidence="3" id="KW-0547">Nucleotide-binding</keyword>
<dbReference type="InterPro" id="IPR027417">
    <property type="entry name" value="P-loop_NTPase"/>
</dbReference>
<keyword evidence="4" id="KW-0067">ATP-binding</keyword>
<evidence type="ECO:0000313" key="7">
    <source>
        <dbReference type="Proteomes" id="UP000680866"/>
    </source>
</evidence>
<keyword evidence="7" id="KW-1185">Reference proteome</keyword>
<evidence type="ECO:0000256" key="4">
    <source>
        <dbReference type="ARBA" id="ARBA00022840"/>
    </source>
</evidence>
<evidence type="ECO:0000256" key="1">
    <source>
        <dbReference type="ARBA" id="ARBA00005417"/>
    </source>
</evidence>
<accession>A0A810N824</accession>
<dbReference type="SMART" id="SM00382">
    <property type="entry name" value="AAA"/>
    <property type="match status" value="1"/>
</dbReference>
<dbReference type="GO" id="GO:0016887">
    <property type="term" value="F:ATP hydrolysis activity"/>
    <property type="evidence" value="ECO:0007669"/>
    <property type="project" value="InterPro"/>
</dbReference>
<comment type="similarity">
    <text evidence="1">Belongs to the ABC transporter superfamily.</text>
</comment>
<dbReference type="GO" id="GO:0005524">
    <property type="term" value="F:ATP binding"/>
    <property type="evidence" value="ECO:0007669"/>
    <property type="project" value="UniProtKB-KW"/>
</dbReference>
<organism evidence="6 7">
    <name type="scientific">Polymorphospora rubra</name>
    <dbReference type="NCBI Taxonomy" id="338584"/>
    <lineage>
        <taxon>Bacteria</taxon>
        <taxon>Bacillati</taxon>
        <taxon>Actinomycetota</taxon>
        <taxon>Actinomycetes</taxon>
        <taxon>Micromonosporales</taxon>
        <taxon>Micromonosporaceae</taxon>
        <taxon>Polymorphospora</taxon>
    </lineage>
</organism>
<dbReference type="KEGG" id="pry:Prubr_65770"/>
<name>A0A810N824_9ACTN</name>
<evidence type="ECO:0000259" key="5">
    <source>
        <dbReference type="SMART" id="SM00382"/>
    </source>
</evidence>
<gene>
    <name evidence="6" type="ORF">Prubr_65770</name>
</gene>
<evidence type="ECO:0000256" key="3">
    <source>
        <dbReference type="ARBA" id="ARBA00022741"/>
    </source>
</evidence>
<feature type="domain" description="AAA+ ATPase" evidence="5">
    <location>
        <begin position="157"/>
        <end position="335"/>
    </location>
</feature>
<protein>
    <recommendedName>
        <fullName evidence="5">AAA+ ATPase domain-containing protein</fullName>
    </recommendedName>
</protein>
<evidence type="ECO:0000313" key="6">
    <source>
        <dbReference type="EMBL" id="BCJ69556.1"/>
    </source>
</evidence>
<sequence length="429" mass="45001">MDVVAVLIEQRCNRGVPADLAFVDRGVVAVEECVATLRHTDATLPGAGTDPNDIDPAYCSQSIQRAPPTSCSPAPDEARTHSRAAFSVAPLVAREEPDLTGLPVVPRYHRQPGRAHCGTTIVALRDPNVVSMIQVREVTKRYGAKTVVDHLSFTAKPGQVTGFLGPNGAGKSTTMRMIVGLTAPTSGDVLVNGKPYVSSKAPLREIGVLLEAKAVHPGRTAVSHLLALARTHGIPRSRVDEVLDLAGLSAVAHKRVGAFSLGMGQRLGIAAALLGDPAVVMLDEPVNGLDPEGVLWVRNLLTGLAAEGRTVMLSSHLMSEVSLIADHLVIVGRGKLLADTTVANFVTTEGVRVVTAVPDALRAVIAGPGVTFTSTGAEELFVTGASAREIGLAAATRGIPLFELTPQNASLEEAFMDLTRDAVEYEAAR</sequence>
<evidence type="ECO:0000256" key="2">
    <source>
        <dbReference type="ARBA" id="ARBA00022448"/>
    </source>
</evidence>